<feature type="signal peptide" evidence="2">
    <location>
        <begin position="1"/>
        <end position="17"/>
    </location>
</feature>
<comment type="caution">
    <text evidence="3">The sequence shown here is derived from an EMBL/GenBank/DDBJ whole genome shotgun (WGS) entry which is preliminary data.</text>
</comment>
<evidence type="ECO:0000313" key="4">
    <source>
        <dbReference type="Proteomes" id="UP001165135"/>
    </source>
</evidence>
<dbReference type="Gene3D" id="2.60.40.1240">
    <property type="match status" value="1"/>
</dbReference>
<name>A0A9W6RIN6_9ACTN</name>
<dbReference type="RefSeq" id="WP_285620833.1">
    <property type="nucleotide sequence ID" value="NZ_BSTJ01000003.1"/>
</dbReference>
<organism evidence="3 4">
    <name type="scientific">Actinoallomurus iriomotensis</name>
    <dbReference type="NCBI Taxonomy" id="478107"/>
    <lineage>
        <taxon>Bacteria</taxon>
        <taxon>Bacillati</taxon>
        <taxon>Actinomycetota</taxon>
        <taxon>Actinomycetes</taxon>
        <taxon>Streptosporangiales</taxon>
        <taxon>Thermomonosporaceae</taxon>
        <taxon>Actinoallomurus</taxon>
    </lineage>
</organism>
<proteinExistence type="predicted"/>
<protein>
    <submittedName>
        <fullName evidence="3">Uncharacterized protein</fullName>
    </submittedName>
</protein>
<keyword evidence="1 2" id="KW-0732">Signal</keyword>
<dbReference type="AlphaFoldDB" id="A0A9W6RIN6"/>
<accession>A0A9W6RIN6</accession>
<dbReference type="Proteomes" id="UP001165135">
    <property type="component" value="Unassembled WGS sequence"/>
</dbReference>
<reference evidence="3" key="1">
    <citation type="submission" date="2023-03" db="EMBL/GenBank/DDBJ databases">
        <title>Actinoallomurus iriomotensis NBRC 103681.</title>
        <authorList>
            <person name="Ichikawa N."/>
            <person name="Sato H."/>
            <person name="Tonouchi N."/>
        </authorList>
    </citation>
    <scope>NUCLEOTIDE SEQUENCE</scope>
    <source>
        <strain evidence="3">NBRC 103681</strain>
    </source>
</reference>
<dbReference type="InterPro" id="IPR029050">
    <property type="entry name" value="Immunoprotect_excell_Ig-like"/>
</dbReference>
<sequence length="194" mass="20706">MSVARKAVAAVLTVALAALTMWLHTVEPHIESRVQDPLASKGRIGAAVDTPDFSVKVTKVDVAAAISKPSFLDKSKVMKSLGLFVIVQTQIRSNKKPFTPGHVRLVTRGGVTYAESGRADLPDTSGGFEPMRWAPATFIFEIPKDRLAGARLVVGTADLLNTLSGETWIDLGLDGDQAARLAAHPTADYVLKTS</sequence>
<feature type="chain" id="PRO_5040902504" evidence="2">
    <location>
        <begin position="18"/>
        <end position="194"/>
    </location>
</feature>
<dbReference type="EMBL" id="BSTJ01000003">
    <property type="protein sequence ID" value="GLY74757.1"/>
    <property type="molecule type" value="Genomic_DNA"/>
</dbReference>
<gene>
    <name evidence="3" type="ORF">Airi01_030240</name>
</gene>
<evidence type="ECO:0000313" key="3">
    <source>
        <dbReference type="EMBL" id="GLY74757.1"/>
    </source>
</evidence>
<evidence type="ECO:0000256" key="1">
    <source>
        <dbReference type="ARBA" id="ARBA00022729"/>
    </source>
</evidence>
<evidence type="ECO:0000256" key="2">
    <source>
        <dbReference type="SAM" id="SignalP"/>
    </source>
</evidence>